<name>A0A1R1XFT3_9FUNG</name>
<feature type="compositionally biased region" description="Basic and acidic residues" evidence="1">
    <location>
        <begin position="9"/>
        <end position="20"/>
    </location>
</feature>
<proteinExistence type="predicted"/>
<gene>
    <name evidence="2" type="ORF">AYI70_g8463</name>
</gene>
<feature type="region of interest" description="Disordered" evidence="1">
    <location>
        <begin position="1"/>
        <end position="20"/>
    </location>
</feature>
<evidence type="ECO:0000256" key="1">
    <source>
        <dbReference type="SAM" id="MobiDB-lite"/>
    </source>
</evidence>
<evidence type="ECO:0000313" key="2">
    <source>
        <dbReference type="EMBL" id="OMJ13492.1"/>
    </source>
</evidence>
<reference evidence="2 3" key="1">
    <citation type="submission" date="2017-01" db="EMBL/GenBank/DDBJ databases">
        <authorList>
            <person name="Mah S.A."/>
            <person name="Swanson W.J."/>
            <person name="Moy G.W."/>
            <person name="Vacquier V.D."/>
        </authorList>
    </citation>
    <scope>NUCLEOTIDE SEQUENCE [LARGE SCALE GENOMIC DNA]</scope>
    <source>
        <strain evidence="2 3">GSMNP</strain>
    </source>
</reference>
<dbReference type="AlphaFoldDB" id="A0A1R1XFT3"/>
<protein>
    <submittedName>
        <fullName evidence="2">Uncharacterized protein</fullName>
    </submittedName>
</protein>
<dbReference type="Proteomes" id="UP000187283">
    <property type="component" value="Unassembled WGS sequence"/>
</dbReference>
<sequence>MHVTAVKSDSAHHPEYPPVEDDRNSFHAVLEINPVTKFLKCISNSSIYIEKVAVVDVINYLELQQRILNWRLGTVKNLKPAILDLNSNWAIFIGDPFMKENIFKREDILLLQNI</sequence>
<accession>A0A1R1XFT3</accession>
<keyword evidence="3" id="KW-1185">Reference proteome</keyword>
<comment type="caution">
    <text evidence="2">The sequence shown here is derived from an EMBL/GenBank/DDBJ whole genome shotgun (WGS) entry which is preliminary data.</text>
</comment>
<dbReference type="EMBL" id="LSSN01003461">
    <property type="protein sequence ID" value="OMJ13492.1"/>
    <property type="molecule type" value="Genomic_DNA"/>
</dbReference>
<evidence type="ECO:0000313" key="3">
    <source>
        <dbReference type="Proteomes" id="UP000187283"/>
    </source>
</evidence>
<organism evidence="2 3">
    <name type="scientific">Smittium culicis</name>
    <dbReference type="NCBI Taxonomy" id="133412"/>
    <lineage>
        <taxon>Eukaryota</taxon>
        <taxon>Fungi</taxon>
        <taxon>Fungi incertae sedis</taxon>
        <taxon>Zoopagomycota</taxon>
        <taxon>Kickxellomycotina</taxon>
        <taxon>Harpellomycetes</taxon>
        <taxon>Harpellales</taxon>
        <taxon>Legeriomycetaceae</taxon>
        <taxon>Smittium</taxon>
    </lineage>
</organism>